<accession>A0A7I8JWQ7</accession>
<dbReference type="EMBL" id="LR743588">
    <property type="protein sequence ID" value="CAA2613598.1"/>
    <property type="molecule type" value="Genomic_DNA"/>
</dbReference>
<gene>
    <name evidence="1" type="ORF">SI7747_01000003</name>
    <name evidence="2" type="ORF">SI8410_01000042</name>
</gene>
<organism evidence="2 3">
    <name type="scientific">Spirodela intermedia</name>
    <name type="common">Intermediate duckweed</name>
    <dbReference type="NCBI Taxonomy" id="51605"/>
    <lineage>
        <taxon>Eukaryota</taxon>
        <taxon>Viridiplantae</taxon>
        <taxon>Streptophyta</taxon>
        <taxon>Embryophyta</taxon>
        <taxon>Tracheophyta</taxon>
        <taxon>Spermatophyta</taxon>
        <taxon>Magnoliopsida</taxon>
        <taxon>Liliopsida</taxon>
        <taxon>Araceae</taxon>
        <taxon>Lemnoideae</taxon>
        <taxon>Spirodela</taxon>
    </lineage>
</organism>
<name>A0A7I8JWQ7_SPIIN</name>
<evidence type="ECO:0000313" key="2">
    <source>
        <dbReference type="EMBL" id="CAA7387641.1"/>
    </source>
</evidence>
<reference evidence="2" key="1">
    <citation type="submission" date="2020-02" db="EMBL/GenBank/DDBJ databases">
        <authorList>
            <person name="Scholz U."/>
            <person name="Mascher M."/>
            <person name="Fiebig A."/>
        </authorList>
    </citation>
    <scope>NUCLEOTIDE SEQUENCE</scope>
</reference>
<evidence type="ECO:0000313" key="1">
    <source>
        <dbReference type="EMBL" id="CAA2613598.1"/>
    </source>
</evidence>
<protein>
    <submittedName>
        <fullName evidence="2">Uncharacterized protein</fullName>
    </submittedName>
</protein>
<dbReference type="Proteomes" id="UP000663760">
    <property type="component" value="Chromosome 1"/>
</dbReference>
<sequence length="15" mass="1785">MDSSLVNRWSFIDKS</sequence>
<evidence type="ECO:0000313" key="3">
    <source>
        <dbReference type="Proteomes" id="UP000663760"/>
    </source>
</evidence>
<dbReference type="EMBL" id="LR746264">
    <property type="protein sequence ID" value="CAA7387641.1"/>
    <property type="molecule type" value="Genomic_DNA"/>
</dbReference>
<proteinExistence type="predicted"/>
<keyword evidence="3" id="KW-1185">Reference proteome</keyword>